<dbReference type="Proteomes" id="UP000198211">
    <property type="component" value="Unassembled WGS sequence"/>
</dbReference>
<evidence type="ECO:0000313" key="1">
    <source>
        <dbReference type="EMBL" id="OWZ07559.1"/>
    </source>
</evidence>
<proteinExistence type="predicted"/>
<keyword evidence="2" id="KW-1185">Reference proteome</keyword>
<dbReference type="EMBL" id="NBNE01003491">
    <property type="protein sequence ID" value="OWZ07559.1"/>
    <property type="molecule type" value="Genomic_DNA"/>
</dbReference>
<dbReference type="OrthoDB" id="118622at2759"/>
<protein>
    <submittedName>
        <fullName evidence="1">Polyprotein</fullName>
    </submittedName>
</protein>
<organism evidence="1 2">
    <name type="scientific">Phytophthora megakarya</name>
    <dbReference type="NCBI Taxonomy" id="4795"/>
    <lineage>
        <taxon>Eukaryota</taxon>
        <taxon>Sar</taxon>
        <taxon>Stramenopiles</taxon>
        <taxon>Oomycota</taxon>
        <taxon>Peronosporomycetes</taxon>
        <taxon>Peronosporales</taxon>
        <taxon>Peronosporaceae</taxon>
        <taxon>Phytophthora</taxon>
    </lineage>
</organism>
<sequence>MTGKQKVAHFPSLSLSNTSHVLEVVHTDVMRPMKTKSKGGANMSWYKKTEVPAKFQAFKAMYENQWNQGYLRLCEDITLWIQ</sequence>
<evidence type="ECO:0000313" key="2">
    <source>
        <dbReference type="Proteomes" id="UP000198211"/>
    </source>
</evidence>
<name>A0A225VRA2_9STRA</name>
<comment type="caution">
    <text evidence="1">The sequence shown here is derived from an EMBL/GenBank/DDBJ whole genome shotgun (WGS) entry which is preliminary data.</text>
</comment>
<accession>A0A225VRA2</accession>
<dbReference type="AlphaFoldDB" id="A0A225VRA2"/>
<gene>
    <name evidence="1" type="ORF">PHMEG_00020035</name>
</gene>
<reference evidence="2" key="1">
    <citation type="submission" date="2017-03" db="EMBL/GenBank/DDBJ databases">
        <title>Phytopthora megakarya and P. palmivora, two closely related causual agents of cacao black pod achieved similar genome size and gene model numbers by different mechanisms.</title>
        <authorList>
            <person name="Ali S."/>
            <person name="Shao J."/>
            <person name="Larry D.J."/>
            <person name="Kronmiller B."/>
            <person name="Shen D."/>
            <person name="Strem M.D."/>
            <person name="Melnick R.L."/>
            <person name="Guiltinan M.J."/>
            <person name="Tyler B.M."/>
            <person name="Meinhardt L.W."/>
            <person name="Bailey B.A."/>
        </authorList>
    </citation>
    <scope>NUCLEOTIDE SEQUENCE [LARGE SCALE GENOMIC DNA]</scope>
    <source>
        <strain evidence="2">zdho120</strain>
    </source>
</reference>